<dbReference type="STRING" id="1150368.SAMN02927921_03670"/>
<feature type="compositionally biased region" description="Polar residues" evidence="1">
    <location>
        <begin position="1"/>
        <end position="15"/>
    </location>
</feature>
<protein>
    <submittedName>
        <fullName evidence="2">Uncharacterized protein</fullName>
    </submittedName>
</protein>
<dbReference type="AlphaFoldDB" id="A0A1K1RKI3"/>
<evidence type="ECO:0000313" key="3">
    <source>
        <dbReference type="Proteomes" id="UP000182248"/>
    </source>
</evidence>
<reference evidence="2 3" key="1">
    <citation type="submission" date="2016-11" db="EMBL/GenBank/DDBJ databases">
        <authorList>
            <person name="Jaros S."/>
            <person name="Januszkiewicz K."/>
            <person name="Wedrychowicz H."/>
        </authorList>
    </citation>
    <scope>NUCLEOTIDE SEQUENCE [LARGE SCALE GENOMIC DNA]</scope>
    <source>
        <strain evidence="2 3">CGMCC 1.12145</strain>
    </source>
</reference>
<evidence type="ECO:0000313" key="2">
    <source>
        <dbReference type="EMBL" id="SFW72348.1"/>
    </source>
</evidence>
<evidence type="ECO:0000256" key="1">
    <source>
        <dbReference type="SAM" id="MobiDB-lite"/>
    </source>
</evidence>
<accession>A0A1K1RKI3</accession>
<proteinExistence type="predicted"/>
<keyword evidence="3" id="KW-1185">Reference proteome</keyword>
<dbReference type="EMBL" id="FPJE01000027">
    <property type="protein sequence ID" value="SFW72348.1"/>
    <property type="molecule type" value="Genomic_DNA"/>
</dbReference>
<dbReference type="Proteomes" id="UP000182248">
    <property type="component" value="Unassembled WGS sequence"/>
</dbReference>
<sequence length="49" mass="5316">MKAQINTKETQTTAPAGNAALKNATDKKYVPNHLASRISELSVFSLLWG</sequence>
<feature type="region of interest" description="Disordered" evidence="1">
    <location>
        <begin position="1"/>
        <end position="25"/>
    </location>
</feature>
<name>A0A1K1RKI3_9FLAO</name>
<dbReference type="RefSeq" id="WP_175545822.1">
    <property type="nucleotide sequence ID" value="NZ_FPJE01000027.1"/>
</dbReference>
<organism evidence="2 3">
    <name type="scientific">Sinomicrobium oceani</name>
    <dbReference type="NCBI Taxonomy" id="1150368"/>
    <lineage>
        <taxon>Bacteria</taxon>
        <taxon>Pseudomonadati</taxon>
        <taxon>Bacteroidota</taxon>
        <taxon>Flavobacteriia</taxon>
        <taxon>Flavobacteriales</taxon>
        <taxon>Flavobacteriaceae</taxon>
        <taxon>Sinomicrobium</taxon>
    </lineage>
</organism>
<gene>
    <name evidence="2" type="ORF">SAMN02927921_03670</name>
</gene>